<dbReference type="Proteomes" id="UP000214760">
    <property type="component" value="Unassembled WGS sequence"/>
</dbReference>
<organism evidence="6 7">
    <name type="scientific">[Clostridium] aminophilum</name>
    <dbReference type="NCBI Taxonomy" id="1526"/>
    <lineage>
        <taxon>Bacteria</taxon>
        <taxon>Bacillati</taxon>
        <taxon>Bacillota</taxon>
        <taxon>Clostridia</taxon>
        <taxon>Lachnospirales</taxon>
        <taxon>Lachnospiraceae</taxon>
    </lineage>
</organism>
<keyword evidence="2" id="KW-0680">Restriction system</keyword>
<evidence type="ECO:0000256" key="2">
    <source>
        <dbReference type="ARBA" id="ARBA00022747"/>
    </source>
</evidence>
<dbReference type="AlphaFoldDB" id="A0A1I6KD77"/>
<dbReference type="PANTHER" id="PTHR43140:SF1">
    <property type="entry name" value="TYPE I RESTRICTION ENZYME ECOKI SPECIFICITY SUBUNIT"/>
    <property type="match status" value="1"/>
</dbReference>
<comment type="subunit">
    <text evidence="4">The methyltransferase is composed of M and S polypeptides.</text>
</comment>
<sequence length="386" mass="43717">MNNRWKYVPLVEAVNICDSLRKPLNSKERSKRIEGKSVNELYPYYGATGQVGYIDDYITDGEYVLLGEDGAPFLDAFASKAYIVSGKTWVNNHAHILQVKGDSKFLCYYLNSFNYKGYVSGTTRLKLTQTQMKQIPVPVPPLDEQQRIVFSIEELFSSLDNVVDTLNKTKEQLAVYRQAVLKEAFSSIKHFETIRNASEFVTSGSRGWAKYYADKGALFIRIGNLTRTSIDIKLEDRQYVNLPEKAEGKRSRLQPGDVLVSITADLGSIGLVTNKIQEAYVNQHIAMIRFKNPEQSEMYAWFLRSELGQKDLLKNKRGAGKLGLGLDDIRDSRVPNISDAEAKRIVDSIEERFSVCDSIQLTVDEALQHAEAMRQSILKEAFEGRL</sequence>
<dbReference type="CDD" id="cd17262">
    <property type="entry name" value="RMtype1_S_Aco12261I-TRD2-CR2"/>
    <property type="match status" value="1"/>
</dbReference>
<evidence type="ECO:0000313" key="6">
    <source>
        <dbReference type="EMBL" id="SFR88830.1"/>
    </source>
</evidence>
<dbReference type="EMBL" id="FOZC01000017">
    <property type="protein sequence ID" value="SFR88830.1"/>
    <property type="molecule type" value="Genomic_DNA"/>
</dbReference>
<proteinExistence type="inferred from homology"/>
<dbReference type="RefSeq" id="WP_051684792.1">
    <property type="nucleotide sequence ID" value="NZ_FOZC01000017.1"/>
</dbReference>
<evidence type="ECO:0000256" key="4">
    <source>
        <dbReference type="ARBA" id="ARBA00038652"/>
    </source>
</evidence>
<evidence type="ECO:0000259" key="5">
    <source>
        <dbReference type="Pfam" id="PF01420"/>
    </source>
</evidence>
<feature type="domain" description="Type I restriction modification DNA specificity" evidence="5">
    <location>
        <begin position="36"/>
        <end position="171"/>
    </location>
</feature>
<evidence type="ECO:0000256" key="1">
    <source>
        <dbReference type="ARBA" id="ARBA00010923"/>
    </source>
</evidence>
<gene>
    <name evidence="6" type="ORF">SAMN02910262_02422</name>
</gene>
<dbReference type="PANTHER" id="PTHR43140">
    <property type="entry name" value="TYPE-1 RESTRICTION ENZYME ECOKI SPECIFICITY PROTEIN"/>
    <property type="match status" value="1"/>
</dbReference>
<evidence type="ECO:0000256" key="3">
    <source>
        <dbReference type="ARBA" id="ARBA00023125"/>
    </source>
</evidence>
<dbReference type="InterPro" id="IPR000055">
    <property type="entry name" value="Restrct_endonuc_typeI_TRD"/>
</dbReference>
<dbReference type="GO" id="GO:0003677">
    <property type="term" value="F:DNA binding"/>
    <property type="evidence" value="ECO:0007669"/>
    <property type="project" value="UniProtKB-KW"/>
</dbReference>
<protein>
    <submittedName>
        <fullName evidence="6">Type I restriction enzyme, S subunit</fullName>
    </submittedName>
</protein>
<dbReference type="Gene3D" id="3.90.220.20">
    <property type="entry name" value="DNA methylase specificity domains"/>
    <property type="match status" value="2"/>
</dbReference>
<dbReference type="InterPro" id="IPR051212">
    <property type="entry name" value="Type-I_RE_S_subunit"/>
</dbReference>
<dbReference type="Pfam" id="PF01420">
    <property type="entry name" value="Methylase_S"/>
    <property type="match status" value="1"/>
</dbReference>
<keyword evidence="3" id="KW-0238">DNA-binding</keyword>
<dbReference type="GO" id="GO:0009307">
    <property type="term" value="P:DNA restriction-modification system"/>
    <property type="evidence" value="ECO:0007669"/>
    <property type="project" value="UniProtKB-KW"/>
</dbReference>
<dbReference type="InterPro" id="IPR044946">
    <property type="entry name" value="Restrct_endonuc_typeI_TRD_sf"/>
</dbReference>
<comment type="similarity">
    <text evidence="1">Belongs to the type-I restriction system S methylase family.</text>
</comment>
<evidence type="ECO:0000313" key="7">
    <source>
        <dbReference type="Proteomes" id="UP000214760"/>
    </source>
</evidence>
<name>A0A1I6KD77_9FIRM</name>
<reference evidence="6 7" key="1">
    <citation type="submission" date="2016-10" db="EMBL/GenBank/DDBJ databases">
        <authorList>
            <person name="de Groot N.N."/>
        </authorList>
    </citation>
    <scope>NUCLEOTIDE SEQUENCE [LARGE SCALE GENOMIC DNA]</scope>
    <source>
        <strain evidence="6 7">F</strain>
    </source>
</reference>
<dbReference type="SUPFAM" id="SSF116734">
    <property type="entry name" value="DNA methylase specificity domain"/>
    <property type="match status" value="2"/>
</dbReference>
<accession>A0A1I6KD77</accession>